<dbReference type="CDD" id="cd10527">
    <property type="entry name" value="SET_LSMT"/>
    <property type="match status" value="1"/>
</dbReference>
<dbReference type="InterPro" id="IPR050600">
    <property type="entry name" value="SETD3_SETD6_MTase"/>
</dbReference>
<name>A0AAD9DKY2_9STRA</name>
<dbReference type="EC" id="2.1.1.-" evidence="2"/>
<sequence>IFILRSSCKISIQFSLITPTQSSSKPATLLCINMKFNLSLVAVCLAKSAAAFSSQALPPGVVNLSSSAQRDVFTMADWAASFGVQQAEGLQLTSYDGQDYFAATQQDIPAGTCVMYVPSDVVLSSSQAAQEFGGALGDAENQLSMAGLQEKIPLFRLFMKILVEYGKGEASPWYTWLNSLPRIYNTGASMTYACFDCLPPYAAWLALTERQNFVNFQKASKYAPMNEEIVSNVTILKWAYNVALTRSIDWYGERYIAPMGDMFNHGTEIEVEISYDENGNCMVYATTDVYAGSPLRVSYGDPTNPTPLFASYGFLDETSPATFCKVMHMKDEMEELGYTFADLLFYKDTGDISPQVYDVALYYVLKKSDPSLADGFYQTMMSGDEAAKSQYHEQYWQYTKEEMQKHVDGTLRDLDKWSTKANGYDLNTHPRVPLILAHNDFVKETFLNVKNNLDYM</sequence>
<dbReference type="SUPFAM" id="SSF82199">
    <property type="entry name" value="SET domain"/>
    <property type="match status" value="1"/>
</dbReference>
<evidence type="ECO:0000313" key="3">
    <source>
        <dbReference type="Proteomes" id="UP001224775"/>
    </source>
</evidence>
<keyword evidence="2" id="KW-0808">Transferase</keyword>
<keyword evidence="3" id="KW-1185">Reference proteome</keyword>
<accession>A0AAD9DKY2</accession>
<dbReference type="PANTHER" id="PTHR13271:SF137">
    <property type="entry name" value="SET DOMAIN-CONTAINING PROTEIN"/>
    <property type="match status" value="1"/>
</dbReference>
<organism evidence="2 3">
    <name type="scientific">Skeletonema marinoi</name>
    <dbReference type="NCBI Taxonomy" id="267567"/>
    <lineage>
        <taxon>Eukaryota</taxon>
        <taxon>Sar</taxon>
        <taxon>Stramenopiles</taxon>
        <taxon>Ochrophyta</taxon>
        <taxon>Bacillariophyta</taxon>
        <taxon>Coscinodiscophyceae</taxon>
        <taxon>Thalassiosirophycidae</taxon>
        <taxon>Thalassiosirales</taxon>
        <taxon>Skeletonemataceae</taxon>
        <taxon>Skeletonema</taxon>
        <taxon>Skeletonema marinoi-dohrnii complex</taxon>
    </lineage>
</organism>
<protein>
    <submittedName>
        <fullName evidence="2">SET domain-containing protein</fullName>
        <ecNumber evidence="2">2.1.1.-</ecNumber>
    </submittedName>
</protein>
<dbReference type="PANTHER" id="PTHR13271">
    <property type="entry name" value="UNCHARACTERIZED PUTATIVE METHYLTRANSFERASE"/>
    <property type="match status" value="1"/>
</dbReference>
<dbReference type="EMBL" id="JATAAI010000001">
    <property type="protein sequence ID" value="KAK1749188.1"/>
    <property type="molecule type" value="Genomic_DNA"/>
</dbReference>
<dbReference type="Proteomes" id="UP001224775">
    <property type="component" value="Unassembled WGS sequence"/>
</dbReference>
<evidence type="ECO:0000313" key="2">
    <source>
        <dbReference type="EMBL" id="KAK1749188.1"/>
    </source>
</evidence>
<dbReference type="AlphaFoldDB" id="A0AAD9DKY2"/>
<dbReference type="InterPro" id="IPR046341">
    <property type="entry name" value="SET_dom_sf"/>
</dbReference>
<dbReference type="GO" id="GO:0032259">
    <property type="term" value="P:methylation"/>
    <property type="evidence" value="ECO:0007669"/>
    <property type="project" value="UniProtKB-KW"/>
</dbReference>
<feature type="domain" description="SET" evidence="1">
    <location>
        <begin position="104"/>
        <end position="300"/>
    </location>
</feature>
<comment type="caution">
    <text evidence="2">The sequence shown here is derived from an EMBL/GenBank/DDBJ whole genome shotgun (WGS) entry which is preliminary data.</text>
</comment>
<keyword evidence="2" id="KW-0489">Methyltransferase</keyword>
<evidence type="ECO:0000259" key="1">
    <source>
        <dbReference type="Pfam" id="PF00856"/>
    </source>
</evidence>
<proteinExistence type="predicted"/>
<reference evidence="2" key="1">
    <citation type="submission" date="2023-06" db="EMBL/GenBank/DDBJ databases">
        <title>Survivors Of The Sea: Transcriptome response of Skeletonema marinoi to long-term dormancy.</title>
        <authorList>
            <person name="Pinder M.I.M."/>
            <person name="Kourtchenko O."/>
            <person name="Robertson E.K."/>
            <person name="Larsson T."/>
            <person name="Maumus F."/>
            <person name="Osuna-Cruz C.M."/>
            <person name="Vancaester E."/>
            <person name="Stenow R."/>
            <person name="Vandepoele K."/>
            <person name="Ploug H."/>
            <person name="Bruchert V."/>
            <person name="Godhe A."/>
            <person name="Topel M."/>
        </authorList>
    </citation>
    <scope>NUCLEOTIDE SEQUENCE</scope>
    <source>
        <strain evidence="2">R05AC</strain>
    </source>
</reference>
<dbReference type="Pfam" id="PF00856">
    <property type="entry name" value="SET"/>
    <property type="match status" value="1"/>
</dbReference>
<dbReference type="GO" id="GO:0016279">
    <property type="term" value="F:protein-lysine N-methyltransferase activity"/>
    <property type="evidence" value="ECO:0007669"/>
    <property type="project" value="TreeGrafter"/>
</dbReference>
<feature type="non-terminal residue" evidence="2">
    <location>
        <position position="456"/>
    </location>
</feature>
<dbReference type="InterPro" id="IPR001214">
    <property type="entry name" value="SET_dom"/>
</dbReference>
<gene>
    <name evidence="2" type="ORF">QTG54_001127</name>
</gene>
<dbReference type="Gene3D" id="3.90.1410.10">
    <property type="entry name" value="set domain protein methyltransferase, domain 1"/>
    <property type="match status" value="1"/>
</dbReference>